<dbReference type="GeneID" id="921242"/>
<reference evidence="3 4" key="1">
    <citation type="journal article" date="2001" name="J. Virol.">
        <title>Analysis and characterization of the complete genome of tupaia (tree shrew) herpesvirus.</title>
        <authorList>
            <person name="Bahr U."/>
            <person name="Darai G."/>
        </authorList>
    </citation>
    <scope>NUCLEOTIDE SEQUENCE [LARGE SCALE GENOMIC DNA]</scope>
    <source>
        <strain evidence="3">2</strain>
    </source>
</reference>
<accession>Q91TQ7</accession>
<dbReference type="InterPro" id="IPR006731">
    <property type="entry name" value="Herpes_pp85"/>
</dbReference>
<dbReference type="Proteomes" id="UP000137095">
    <property type="component" value="Segment"/>
</dbReference>
<evidence type="ECO:0000256" key="1">
    <source>
        <dbReference type="ARBA" id="ARBA00004340"/>
    </source>
</evidence>
<protein>
    <submittedName>
        <fullName evidence="3">T35</fullName>
    </submittedName>
</protein>
<feature type="compositionally biased region" description="Basic and acidic residues" evidence="2">
    <location>
        <begin position="554"/>
        <end position="567"/>
    </location>
</feature>
<feature type="compositionally biased region" description="Low complexity" evidence="2">
    <location>
        <begin position="528"/>
        <end position="553"/>
    </location>
</feature>
<organismHost>
    <name type="scientific">Tupaia belangeri</name>
    <name type="common">Common tree shrew</name>
    <name type="synonym">Tupaia glis belangeri</name>
    <dbReference type="NCBI Taxonomy" id="37347"/>
</organismHost>
<keyword evidence="4" id="KW-1185">Reference proteome</keyword>
<feature type="region of interest" description="Disordered" evidence="2">
    <location>
        <begin position="514"/>
        <end position="567"/>
    </location>
</feature>
<evidence type="ECO:0000313" key="4">
    <source>
        <dbReference type="Proteomes" id="UP000137095"/>
    </source>
</evidence>
<dbReference type="Pfam" id="PF04637">
    <property type="entry name" value="Herpes_pp85"/>
    <property type="match status" value="1"/>
</dbReference>
<organism evidence="3 4">
    <name type="scientific">Tupaiid herpesvirus 1 (strain 1)</name>
    <name type="common">TuHV-1</name>
    <name type="synonym">Herpesvirus tupaia (strain 1)</name>
    <dbReference type="NCBI Taxonomy" id="10397"/>
    <lineage>
        <taxon>Viruses</taxon>
        <taxon>Duplodnaviria</taxon>
        <taxon>Heunggongvirae</taxon>
        <taxon>Peploviricota</taxon>
        <taxon>Herviviricetes</taxon>
        <taxon>Herpesvirales</taxon>
        <taxon>Orthoherpesviridae</taxon>
        <taxon>Betaherpesvirinae</taxon>
        <taxon>Quwivirus</taxon>
        <taxon>Quwivirus tupaiidbeta1</taxon>
    </lineage>
</organism>
<dbReference type="EMBL" id="AF281817">
    <property type="protein sequence ID" value="AAK57080.1"/>
    <property type="molecule type" value="Genomic_DNA"/>
</dbReference>
<evidence type="ECO:0000256" key="2">
    <source>
        <dbReference type="SAM" id="MobiDB-lite"/>
    </source>
</evidence>
<name>Q91TQ7_TUHV1</name>
<evidence type="ECO:0000313" key="3">
    <source>
        <dbReference type="EMBL" id="AAK57080.1"/>
    </source>
</evidence>
<dbReference type="RefSeq" id="NP_116385.1">
    <property type="nucleotide sequence ID" value="NC_002794.1"/>
</dbReference>
<comment type="subcellular location">
    <subcellularLocation>
        <location evidence="1">Host cell</location>
    </subcellularLocation>
</comment>
<dbReference type="GO" id="GO:0043657">
    <property type="term" value="C:host cell"/>
    <property type="evidence" value="ECO:0007669"/>
    <property type="project" value="UniProtKB-SubCell"/>
</dbReference>
<dbReference type="KEGG" id="vg:921242"/>
<dbReference type="OrthoDB" id="8203at10239"/>
<proteinExistence type="predicted"/>
<sequence length="567" mass="64343">MAREEPADGQIPEIPIDEHLNLIPGLLSAENIAYFRDELVTVPCGDYLGAVNSGLPMTVYELESLLHVQIRAQNTKCRTVMETLVRLTVTINHYYNSRRILELGVARVRQLGETNLDRLDAGYRRLHRALEGSDNPYHLVEDLTNTHLPLSRCQTHLHTLYRMCRQSRIETPEHLRDEYPVLGLFNHLYLAPLLTNREGIDLYAANLADLTQQRTQPPLRLWTAVQRTRDPEPVLNDLMFLLSLNATLARHREELRALRKWIVMQLSVFCSDLYLVYTQVPETRDTYRRLAREVLGFIDRFRPESTEDFLFAPVLALLFDFARQVQDADVYASPAFMRFASIIMIIRLYNAERGTRVTSGLDPDSEEEPGAGLEEESISSFMEARYLARNPYGSRDLFRCPRDLVGFLGRGFIRTTPTQEIMTGATEETVEFEHFQLDSQHRLILEGAARQVQMLPQQLERYLETVTTPLPVVEDTPPPSALLFADVNLRPIRFRPDGPRRRFRSVAGLRPYSVGRRPSGARASGVRASGPRASTAASSSAAGPGSPSGSESVSELHDLTERFRDAL</sequence>